<sequence>MIRIAVVGVNNIGKTHCKFYAQHPDTELVAVCDLMEDRVREAAAAFSAKAYTDLRELLDREDIDMVCVATGGEEKGSHHYGPAMIAIEAGKDVLVEKPISNRVEEAREMVRAAREKGVRLACNLNHRFTPAAEKAKELIGQGKLGEALFLNMRLTIRNPADATEWFHMRALHPHSIDVMRYLFGDIRRVQSFMTKAPGRNTWSTASVNMQFASGAVGHLTGSYDMSMKHPIEWCEAAGTSGRLVIDNVYESIAYYPHDSLETLVVRNPIFNGMQGFDDTFRNRIERFIAQIKQNVAPEHIDASGMDALAAQEVIEAAIASQLSGGAPVDVPTISGYNA</sequence>
<proteinExistence type="predicted"/>
<dbReference type="InterPro" id="IPR000683">
    <property type="entry name" value="Gfo/Idh/MocA-like_OxRdtase_N"/>
</dbReference>
<dbReference type="Proteomes" id="UP000293142">
    <property type="component" value="Unassembled WGS sequence"/>
</dbReference>
<dbReference type="PANTHER" id="PTHR43818">
    <property type="entry name" value="BCDNA.GH03377"/>
    <property type="match status" value="1"/>
</dbReference>
<dbReference type="GO" id="GO:0000166">
    <property type="term" value="F:nucleotide binding"/>
    <property type="evidence" value="ECO:0007669"/>
    <property type="project" value="InterPro"/>
</dbReference>
<dbReference type="InterPro" id="IPR036291">
    <property type="entry name" value="NAD(P)-bd_dom_sf"/>
</dbReference>
<dbReference type="InterPro" id="IPR055170">
    <property type="entry name" value="GFO_IDH_MocA-like_dom"/>
</dbReference>
<feature type="domain" description="GFO/IDH/MocA-like oxidoreductase" evidence="3">
    <location>
        <begin position="134"/>
        <end position="243"/>
    </location>
</feature>
<dbReference type="GO" id="GO:0016491">
    <property type="term" value="F:oxidoreductase activity"/>
    <property type="evidence" value="ECO:0007669"/>
    <property type="project" value="UniProtKB-KW"/>
</dbReference>
<dbReference type="Pfam" id="PF22725">
    <property type="entry name" value="GFO_IDH_MocA_C3"/>
    <property type="match status" value="1"/>
</dbReference>
<evidence type="ECO:0000313" key="4">
    <source>
        <dbReference type="EMBL" id="TBL79424.1"/>
    </source>
</evidence>
<dbReference type="Pfam" id="PF01408">
    <property type="entry name" value="GFO_IDH_MocA"/>
    <property type="match status" value="1"/>
</dbReference>
<dbReference type="EMBL" id="SIRE01000007">
    <property type="protein sequence ID" value="TBL79424.1"/>
    <property type="molecule type" value="Genomic_DNA"/>
</dbReference>
<evidence type="ECO:0000313" key="5">
    <source>
        <dbReference type="Proteomes" id="UP000293142"/>
    </source>
</evidence>
<dbReference type="PANTHER" id="PTHR43818:SF11">
    <property type="entry name" value="BCDNA.GH03377"/>
    <property type="match status" value="1"/>
</dbReference>
<evidence type="ECO:0000259" key="2">
    <source>
        <dbReference type="Pfam" id="PF01408"/>
    </source>
</evidence>
<gene>
    <name evidence="4" type="ORF">EYB31_10940</name>
</gene>
<protein>
    <submittedName>
        <fullName evidence="4">Gfo/Idh/MocA family oxidoreductase</fullName>
    </submittedName>
</protein>
<organism evidence="4 5">
    <name type="scientific">Paenibacillus thalictri</name>
    <dbReference type="NCBI Taxonomy" id="2527873"/>
    <lineage>
        <taxon>Bacteria</taxon>
        <taxon>Bacillati</taxon>
        <taxon>Bacillota</taxon>
        <taxon>Bacilli</taxon>
        <taxon>Bacillales</taxon>
        <taxon>Paenibacillaceae</taxon>
        <taxon>Paenibacillus</taxon>
    </lineage>
</organism>
<keyword evidence="5" id="KW-1185">Reference proteome</keyword>
<accession>A0A4Q9DRK7</accession>
<comment type="caution">
    <text evidence="4">The sequence shown here is derived from an EMBL/GenBank/DDBJ whole genome shotgun (WGS) entry which is preliminary data.</text>
</comment>
<dbReference type="SUPFAM" id="SSF51735">
    <property type="entry name" value="NAD(P)-binding Rossmann-fold domains"/>
    <property type="match status" value="1"/>
</dbReference>
<dbReference type="SUPFAM" id="SSF55347">
    <property type="entry name" value="Glyceraldehyde-3-phosphate dehydrogenase-like, C-terminal domain"/>
    <property type="match status" value="1"/>
</dbReference>
<dbReference type="RefSeq" id="WP_131013368.1">
    <property type="nucleotide sequence ID" value="NZ_SIRE01000007.1"/>
</dbReference>
<dbReference type="Gene3D" id="3.40.50.720">
    <property type="entry name" value="NAD(P)-binding Rossmann-like Domain"/>
    <property type="match status" value="1"/>
</dbReference>
<dbReference type="AlphaFoldDB" id="A0A4Q9DRK7"/>
<dbReference type="OrthoDB" id="9792935at2"/>
<evidence type="ECO:0000256" key="1">
    <source>
        <dbReference type="ARBA" id="ARBA00023002"/>
    </source>
</evidence>
<dbReference type="InterPro" id="IPR050463">
    <property type="entry name" value="Gfo/Idh/MocA_oxidrdct_glycsds"/>
</dbReference>
<evidence type="ECO:0000259" key="3">
    <source>
        <dbReference type="Pfam" id="PF22725"/>
    </source>
</evidence>
<name>A0A4Q9DRK7_9BACL</name>
<reference evidence="4 5" key="1">
    <citation type="submission" date="2019-02" db="EMBL/GenBank/DDBJ databases">
        <title>Paenibacillus sp. nov., isolated from surface-sterilized tissue of Thalictrum simplex L.</title>
        <authorList>
            <person name="Tuo L."/>
        </authorList>
    </citation>
    <scope>NUCLEOTIDE SEQUENCE [LARGE SCALE GENOMIC DNA]</scope>
    <source>
        <strain evidence="4 5">N2SHLJ1</strain>
    </source>
</reference>
<feature type="domain" description="Gfo/Idh/MocA-like oxidoreductase N-terminal" evidence="2">
    <location>
        <begin position="2"/>
        <end position="122"/>
    </location>
</feature>
<keyword evidence="1" id="KW-0560">Oxidoreductase</keyword>
<dbReference type="Gene3D" id="3.30.360.10">
    <property type="entry name" value="Dihydrodipicolinate Reductase, domain 2"/>
    <property type="match status" value="1"/>
</dbReference>